<organism evidence="1 2">
    <name type="scientific">Brachionus plicatilis</name>
    <name type="common">Marine rotifer</name>
    <name type="synonym">Brachionus muelleri</name>
    <dbReference type="NCBI Taxonomy" id="10195"/>
    <lineage>
        <taxon>Eukaryota</taxon>
        <taxon>Metazoa</taxon>
        <taxon>Spiralia</taxon>
        <taxon>Gnathifera</taxon>
        <taxon>Rotifera</taxon>
        <taxon>Eurotatoria</taxon>
        <taxon>Monogononta</taxon>
        <taxon>Pseudotrocha</taxon>
        <taxon>Ploima</taxon>
        <taxon>Brachionidae</taxon>
        <taxon>Brachionus</taxon>
    </lineage>
</organism>
<dbReference type="EMBL" id="REGN01003326">
    <property type="protein sequence ID" value="RNA23228.1"/>
    <property type="molecule type" value="Genomic_DNA"/>
</dbReference>
<dbReference type="Proteomes" id="UP000276133">
    <property type="component" value="Unassembled WGS sequence"/>
</dbReference>
<dbReference type="AlphaFoldDB" id="A0A3M7RIV7"/>
<protein>
    <submittedName>
        <fullName evidence="1">Uncharacterized protein</fullName>
    </submittedName>
</protein>
<evidence type="ECO:0000313" key="2">
    <source>
        <dbReference type="Proteomes" id="UP000276133"/>
    </source>
</evidence>
<name>A0A3M7RIV7_BRAPC</name>
<evidence type="ECO:0000313" key="1">
    <source>
        <dbReference type="EMBL" id="RNA23228.1"/>
    </source>
</evidence>
<reference evidence="1 2" key="1">
    <citation type="journal article" date="2018" name="Sci. Rep.">
        <title>Genomic signatures of local adaptation to the degree of environmental predictability in rotifers.</title>
        <authorList>
            <person name="Franch-Gras L."/>
            <person name="Hahn C."/>
            <person name="Garcia-Roger E.M."/>
            <person name="Carmona M.J."/>
            <person name="Serra M."/>
            <person name="Gomez A."/>
        </authorList>
    </citation>
    <scope>NUCLEOTIDE SEQUENCE [LARGE SCALE GENOMIC DNA]</scope>
    <source>
        <strain evidence="1">HYR1</strain>
    </source>
</reference>
<gene>
    <name evidence="1" type="ORF">BpHYR1_000818</name>
</gene>
<proteinExistence type="predicted"/>
<comment type="caution">
    <text evidence="1">The sequence shown here is derived from an EMBL/GenBank/DDBJ whole genome shotgun (WGS) entry which is preliminary data.</text>
</comment>
<accession>A0A3M7RIV7</accession>
<keyword evidence="2" id="KW-1185">Reference proteome</keyword>
<sequence>MITNISCCLLKKDVNVFQFTYSIHIFGLSLGLKLFNAALDLFAHSSFLCPLIFELAYIEKTCGPRSYGLPQNKVNLIKLFNEKFDSCVILEKGNSESFKV</sequence>